<dbReference type="SUPFAM" id="SSF50677">
    <property type="entry name" value="ValRS/IleRS/LeuRS editing domain"/>
    <property type="match status" value="1"/>
</dbReference>
<dbReference type="GO" id="GO:0004823">
    <property type="term" value="F:leucine-tRNA ligase activity"/>
    <property type="evidence" value="ECO:0007669"/>
    <property type="project" value="UniProtKB-EC"/>
</dbReference>
<dbReference type="InterPro" id="IPR013155">
    <property type="entry name" value="M/V/L/I-tRNA-synth_anticd-bd"/>
</dbReference>
<dbReference type="Pfam" id="PF00133">
    <property type="entry name" value="tRNA-synt_1"/>
    <property type="match status" value="2"/>
</dbReference>
<dbReference type="PANTHER" id="PTHR43740:SF2">
    <property type="entry name" value="LEUCINE--TRNA LIGASE, MITOCHONDRIAL"/>
    <property type="match status" value="1"/>
</dbReference>
<dbReference type="FunFam" id="1.10.730.10:FF:000002">
    <property type="entry name" value="Leucine--tRNA ligase"/>
    <property type="match status" value="1"/>
</dbReference>
<dbReference type="PANTHER" id="PTHR43740">
    <property type="entry name" value="LEUCYL-TRNA SYNTHETASE"/>
    <property type="match status" value="1"/>
</dbReference>
<dbReference type="Gene3D" id="3.40.50.620">
    <property type="entry name" value="HUPs"/>
    <property type="match status" value="2"/>
</dbReference>
<evidence type="ECO:0000256" key="7">
    <source>
        <dbReference type="ARBA" id="ARBA00022917"/>
    </source>
</evidence>
<feature type="domain" description="Aminoacyl-tRNA synthetase class Ia" evidence="12">
    <location>
        <begin position="66"/>
        <end position="247"/>
    </location>
</feature>
<keyword evidence="8 11" id="KW-0030">Aminoacyl-tRNA synthetase</keyword>
<dbReference type="Gene3D" id="1.10.730.10">
    <property type="entry name" value="Isoleucyl-tRNA Synthetase, Domain 1"/>
    <property type="match status" value="1"/>
</dbReference>
<proteinExistence type="inferred from homology"/>
<evidence type="ECO:0000256" key="6">
    <source>
        <dbReference type="ARBA" id="ARBA00022840"/>
    </source>
</evidence>
<accession>A0AA88YD53</accession>
<feature type="domain" description="Aminoacyl-tRNA synthetase class Ia" evidence="12">
    <location>
        <begin position="425"/>
        <end position="597"/>
    </location>
</feature>
<evidence type="ECO:0000256" key="2">
    <source>
        <dbReference type="ARBA" id="ARBA00005594"/>
    </source>
</evidence>
<dbReference type="GO" id="GO:0005759">
    <property type="term" value="C:mitochondrial matrix"/>
    <property type="evidence" value="ECO:0007669"/>
    <property type="project" value="UniProtKB-SubCell"/>
</dbReference>
<comment type="catalytic activity">
    <reaction evidence="10">
        <text>tRNA(Leu) + L-leucine + ATP = L-leucyl-tRNA(Leu) + AMP + diphosphate</text>
        <dbReference type="Rhea" id="RHEA:11688"/>
        <dbReference type="Rhea" id="RHEA-COMP:9613"/>
        <dbReference type="Rhea" id="RHEA-COMP:9622"/>
        <dbReference type="ChEBI" id="CHEBI:30616"/>
        <dbReference type="ChEBI" id="CHEBI:33019"/>
        <dbReference type="ChEBI" id="CHEBI:57427"/>
        <dbReference type="ChEBI" id="CHEBI:78442"/>
        <dbReference type="ChEBI" id="CHEBI:78494"/>
        <dbReference type="ChEBI" id="CHEBI:456215"/>
        <dbReference type="EC" id="6.1.1.4"/>
    </reaction>
</comment>
<dbReference type="InterPro" id="IPR002302">
    <property type="entry name" value="Leu-tRNA-ligase"/>
</dbReference>
<evidence type="ECO:0000256" key="10">
    <source>
        <dbReference type="ARBA" id="ARBA00047469"/>
    </source>
</evidence>
<dbReference type="SUPFAM" id="SSF52374">
    <property type="entry name" value="Nucleotidylyl transferase"/>
    <property type="match status" value="1"/>
</dbReference>
<keyword evidence="7 11" id="KW-0648">Protein biosynthesis</keyword>
<comment type="caution">
    <text evidence="15">The sequence shown here is derived from an EMBL/GenBank/DDBJ whole genome shotgun (WGS) entry which is preliminary data.</text>
</comment>
<dbReference type="NCBIfam" id="TIGR00396">
    <property type="entry name" value="leuS_bact"/>
    <property type="match status" value="1"/>
</dbReference>
<evidence type="ECO:0000256" key="3">
    <source>
        <dbReference type="ARBA" id="ARBA00013164"/>
    </source>
</evidence>
<evidence type="ECO:0000256" key="9">
    <source>
        <dbReference type="ARBA" id="ARBA00030520"/>
    </source>
</evidence>
<comment type="similarity">
    <text evidence="2 11">Belongs to the class-I aminoacyl-tRNA synthetase family.</text>
</comment>
<organism evidence="15 16">
    <name type="scientific">Pinctada imbricata</name>
    <name type="common">Atlantic pearl-oyster</name>
    <name type="synonym">Pinctada martensii</name>
    <dbReference type="NCBI Taxonomy" id="66713"/>
    <lineage>
        <taxon>Eukaryota</taxon>
        <taxon>Metazoa</taxon>
        <taxon>Spiralia</taxon>
        <taxon>Lophotrochozoa</taxon>
        <taxon>Mollusca</taxon>
        <taxon>Bivalvia</taxon>
        <taxon>Autobranchia</taxon>
        <taxon>Pteriomorphia</taxon>
        <taxon>Pterioida</taxon>
        <taxon>Pterioidea</taxon>
        <taxon>Pteriidae</taxon>
        <taxon>Pinctada</taxon>
    </lineage>
</organism>
<dbReference type="CDD" id="cd00812">
    <property type="entry name" value="LeuRS_core"/>
    <property type="match status" value="1"/>
</dbReference>
<evidence type="ECO:0000256" key="8">
    <source>
        <dbReference type="ARBA" id="ARBA00023146"/>
    </source>
</evidence>
<evidence type="ECO:0000259" key="13">
    <source>
        <dbReference type="Pfam" id="PF08264"/>
    </source>
</evidence>
<protein>
    <recommendedName>
        <fullName evidence="3">leucine--tRNA ligase</fullName>
        <ecNumber evidence="3">6.1.1.4</ecNumber>
    </recommendedName>
    <alternativeName>
        <fullName evidence="9">Leucyl-tRNA synthetase</fullName>
    </alternativeName>
</protein>
<evidence type="ECO:0000259" key="12">
    <source>
        <dbReference type="Pfam" id="PF00133"/>
    </source>
</evidence>
<dbReference type="InterPro" id="IPR025709">
    <property type="entry name" value="Leu_tRNA-synth_edit"/>
</dbReference>
<feature type="domain" description="Methionyl/Valyl/Leucyl/Isoleucyl-tRNA synthetase anticodon-binding" evidence="13">
    <location>
        <begin position="714"/>
        <end position="809"/>
    </location>
</feature>
<dbReference type="GO" id="GO:0002161">
    <property type="term" value="F:aminoacyl-tRNA deacylase activity"/>
    <property type="evidence" value="ECO:0007669"/>
    <property type="project" value="InterPro"/>
</dbReference>
<evidence type="ECO:0000256" key="11">
    <source>
        <dbReference type="RuleBase" id="RU363035"/>
    </source>
</evidence>
<keyword evidence="5 11" id="KW-0547">Nucleotide-binding</keyword>
<feature type="domain" description="Leucyl-tRNA synthetase editing" evidence="14">
    <location>
        <begin position="261"/>
        <end position="312"/>
    </location>
</feature>
<dbReference type="InterPro" id="IPR014729">
    <property type="entry name" value="Rossmann-like_a/b/a_fold"/>
</dbReference>
<dbReference type="GO" id="GO:0032543">
    <property type="term" value="P:mitochondrial translation"/>
    <property type="evidence" value="ECO:0007669"/>
    <property type="project" value="TreeGrafter"/>
</dbReference>
<dbReference type="EC" id="6.1.1.4" evidence="3"/>
<reference evidence="15" key="1">
    <citation type="submission" date="2019-08" db="EMBL/GenBank/DDBJ databases">
        <title>The improved chromosome-level genome for the pearl oyster Pinctada fucata martensii using PacBio sequencing and Hi-C.</title>
        <authorList>
            <person name="Zheng Z."/>
        </authorList>
    </citation>
    <scope>NUCLEOTIDE SEQUENCE</scope>
    <source>
        <strain evidence="15">ZZ-2019</strain>
        <tissue evidence="15">Adductor muscle</tissue>
    </source>
</reference>
<dbReference type="InterPro" id="IPR002300">
    <property type="entry name" value="aa-tRNA-synth_Ia"/>
</dbReference>
<evidence type="ECO:0000259" key="14">
    <source>
        <dbReference type="Pfam" id="PF13603"/>
    </source>
</evidence>
<sequence length="922" mass="107203">MLPTYCTMRHLQRKYKYWSKSWFRSLFSQTGKWDEAICNSDLLKRIEEHWKPILQQRNVDKLKDPDQKKKPKYYVLSMFPYPSGNLHMGHVRVYTISDIIARFQEMRGKQVIHPMGWDAFGLPAENAAIERGISPEKWTRSNISVMKSQLQDMCCSFDWDMELATCDPEYYRWTQYIFLKMYEAGLAYQKDDIVNWDPVDKTVLANEQIDEHGCSWRSGAKVEKRYLRQWFLQTTAYSKSLVDGLSEVDPDLWQDVVSIQRNWIGECTGCHIKFQLRNGEETFGDPVYVFTECPELLYGISHIVLPTSHRFNSPKYYKDKSMPDSDIQLTIEAVHPLTNQILPVVVSKTTDTEDFIEMKLGIPDISHVDKEMADRLGVKWNSVIENGKLVNSHQLDGLTRQEAFDVSRQILIDHKVGGHLTNSKLKDWLISRQRYWGTPIPIIHCPKCKAVPVPYEDLPVKLPVIDTSTDRSTSLQQYTSWIQTKCPRCGGEAKRETDTMDTFLDSSWYFLRYLDVKNQTVPFSREKVDHYMPVDLYVGGKEHAVLHLYYARFFNHFLYDEGLVSQREPFINLLTQGYVMAKSYRTKKEGRYLRPQQVDFSDSKPTEKDTGEKLIVEWEKMSKSKYNGADPQEFIKQYGVDATRMSVVAGAKPSAQRNWSNDLYTSTLRWKAAVWRLVRAYIEVKNQGSKAVDPDLLREHEDKIKVWRNLCVFKVFVAFEHLFNIGEATARLHSLVNNLKKVPADVQQHSSEFERALTDLILLMAPIVPNFAEECFMGLSSVGSHSNYVWGNSVFDQSWPEADKDHMVDIDVQANNLELFDFQVRLGSLTELTEDDIMLQCRKEELFVKYIEPIHSSSKIDLRLDKLCVKFELPSAGGSELEQEFVSLIKELRLFENRLKKQKHKDIKGRPKMSALYLMNKC</sequence>
<evidence type="ECO:0000256" key="1">
    <source>
        <dbReference type="ARBA" id="ARBA00004305"/>
    </source>
</evidence>
<keyword evidence="6 11" id="KW-0067">ATP-binding</keyword>
<dbReference type="GO" id="GO:0005524">
    <property type="term" value="F:ATP binding"/>
    <property type="evidence" value="ECO:0007669"/>
    <property type="project" value="UniProtKB-KW"/>
</dbReference>
<keyword evidence="4 11" id="KW-0436">Ligase</keyword>
<dbReference type="PROSITE" id="PS00178">
    <property type="entry name" value="AA_TRNA_LIGASE_I"/>
    <property type="match status" value="1"/>
</dbReference>
<dbReference type="InterPro" id="IPR001412">
    <property type="entry name" value="aa-tRNA-synth_I_CS"/>
</dbReference>
<evidence type="ECO:0000313" key="15">
    <source>
        <dbReference type="EMBL" id="KAK3097057.1"/>
    </source>
</evidence>
<evidence type="ECO:0000256" key="4">
    <source>
        <dbReference type="ARBA" id="ARBA00022598"/>
    </source>
</evidence>
<evidence type="ECO:0000313" key="16">
    <source>
        <dbReference type="Proteomes" id="UP001186944"/>
    </source>
</evidence>
<dbReference type="FunFam" id="3.40.50.620:FF:000100">
    <property type="entry name" value="probable leucine--tRNA ligase, mitochondrial"/>
    <property type="match status" value="1"/>
</dbReference>
<gene>
    <name evidence="15" type="ORF">FSP39_005969</name>
</gene>
<dbReference type="PRINTS" id="PR00985">
    <property type="entry name" value="TRNASYNTHLEU"/>
</dbReference>
<dbReference type="Proteomes" id="UP001186944">
    <property type="component" value="Unassembled WGS sequence"/>
</dbReference>
<dbReference type="AlphaFoldDB" id="A0AA88YD53"/>
<dbReference type="FunFam" id="3.40.50.620:FF:000003">
    <property type="entry name" value="Leucine--tRNA ligase"/>
    <property type="match status" value="1"/>
</dbReference>
<dbReference type="InterPro" id="IPR009008">
    <property type="entry name" value="Val/Leu/Ile-tRNA-synth_edit"/>
</dbReference>
<dbReference type="SUPFAM" id="SSF47323">
    <property type="entry name" value="Anticodon-binding domain of a subclass of class I aminoacyl-tRNA synthetases"/>
    <property type="match status" value="1"/>
</dbReference>
<dbReference type="EMBL" id="VSWD01000007">
    <property type="protein sequence ID" value="KAK3097057.1"/>
    <property type="molecule type" value="Genomic_DNA"/>
</dbReference>
<name>A0AA88YD53_PINIB</name>
<dbReference type="Pfam" id="PF13603">
    <property type="entry name" value="tRNA-synt_1_2"/>
    <property type="match status" value="1"/>
</dbReference>
<dbReference type="Pfam" id="PF08264">
    <property type="entry name" value="Anticodon_1"/>
    <property type="match status" value="1"/>
</dbReference>
<comment type="subcellular location">
    <subcellularLocation>
        <location evidence="1">Mitochondrion matrix</location>
    </subcellularLocation>
</comment>
<evidence type="ECO:0000256" key="5">
    <source>
        <dbReference type="ARBA" id="ARBA00022741"/>
    </source>
</evidence>
<dbReference type="InterPro" id="IPR009080">
    <property type="entry name" value="tRNAsynth_Ia_anticodon-bd"/>
</dbReference>
<keyword evidence="16" id="KW-1185">Reference proteome</keyword>
<dbReference type="GO" id="GO:0006429">
    <property type="term" value="P:leucyl-tRNA aminoacylation"/>
    <property type="evidence" value="ECO:0007669"/>
    <property type="project" value="InterPro"/>
</dbReference>